<dbReference type="Proteomes" id="UP000790709">
    <property type="component" value="Unassembled WGS sequence"/>
</dbReference>
<gene>
    <name evidence="1" type="ORF">BV22DRAFT_1132700</name>
</gene>
<name>A0ACB8B5Y5_9AGAM</name>
<reference evidence="1" key="1">
    <citation type="journal article" date="2021" name="New Phytol.">
        <title>Evolutionary innovations through gain and loss of genes in the ectomycorrhizal Boletales.</title>
        <authorList>
            <person name="Wu G."/>
            <person name="Miyauchi S."/>
            <person name="Morin E."/>
            <person name="Kuo A."/>
            <person name="Drula E."/>
            <person name="Varga T."/>
            <person name="Kohler A."/>
            <person name="Feng B."/>
            <person name="Cao Y."/>
            <person name="Lipzen A."/>
            <person name="Daum C."/>
            <person name="Hundley H."/>
            <person name="Pangilinan J."/>
            <person name="Johnson J."/>
            <person name="Barry K."/>
            <person name="LaButti K."/>
            <person name="Ng V."/>
            <person name="Ahrendt S."/>
            <person name="Min B."/>
            <person name="Choi I.G."/>
            <person name="Park H."/>
            <person name="Plett J.M."/>
            <person name="Magnuson J."/>
            <person name="Spatafora J.W."/>
            <person name="Nagy L.G."/>
            <person name="Henrissat B."/>
            <person name="Grigoriev I.V."/>
            <person name="Yang Z.L."/>
            <person name="Xu J."/>
            <person name="Martin F.M."/>
        </authorList>
    </citation>
    <scope>NUCLEOTIDE SEQUENCE</scope>
    <source>
        <strain evidence="1">KUC20120723A-06</strain>
    </source>
</reference>
<comment type="caution">
    <text evidence="1">The sequence shown here is derived from an EMBL/GenBank/DDBJ whole genome shotgun (WGS) entry which is preliminary data.</text>
</comment>
<dbReference type="EMBL" id="MU266551">
    <property type="protein sequence ID" value="KAH7920930.1"/>
    <property type="molecule type" value="Genomic_DNA"/>
</dbReference>
<evidence type="ECO:0000313" key="2">
    <source>
        <dbReference type="Proteomes" id="UP000790709"/>
    </source>
</evidence>
<proteinExistence type="predicted"/>
<accession>A0ACB8B5Y5</accession>
<organism evidence="1 2">
    <name type="scientific">Leucogyrophana mollusca</name>
    <dbReference type="NCBI Taxonomy" id="85980"/>
    <lineage>
        <taxon>Eukaryota</taxon>
        <taxon>Fungi</taxon>
        <taxon>Dikarya</taxon>
        <taxon>Basidiomycota</taxon>
        <taxon>Agaricomycotina</taxon>
        <taxon>Agaricomycetes</taxon>
        <taxon>Agaricomycetidae</taxon>
        <taxon>Boletales</taxon>
        <taxon>Boletales incertae sedis</taxon>
        <taxon>Leucogyrophana</taxon>
    </lineage>
</organism>
<keyword evidence="2" id="KW-1185">Reference proteome</keyword>
<protein>
    <submittedName>
        <fullName evidence="1">Uncharacterized protein</fullName>
    </submittedName>
</protein>
<evidence type="ECO:0000313" key="1">
    <source>
        <dbReference type="EMBL" id="KAH7920930.1"/>
    </source>
</evidence>
<sequence>MIYNRPRRRERTAGGVVPPLAVAPSPSRAKSSGASRSNEIRKLRDVGGAIFDIPTDFFSDPDFDRLSIAAIRKRLFVDMDIHQYILFPPILFTGLRWDPQLKNVFGNWLPLARIEKVVLFGKQSLSRGNSAAGPPPNGKIWRITASTPGSLAWSAVIAIFLLSPDKGFSKTNAGTQSKMDYRNMFYNYKKLFITSWHTRRLRDIVKNINEYVFGRPTAARENVTSGEDFSAAMDNAIAALNMDSDSDDLYGPEAVIPSASHAAAPNVEINPEAEADVEDNAAGENLELEGENLELEVAALTSYDYVTQLSYFENVSSSPILLDCNPIRSAVLLVPQKAGDDSSGRYFSASCVLPNLKGWYSPRNNNVDFDCAQDQYAATRVDLSYYIADIANAAWARFTEHGSLADLDLAVTHNEETLLLRPIGHPHRYASLRNLAAALWTRQQAAGDGQGKGNAEDLDLTIVHLTSALAASPPDRASLLDDLSAALQTRYVRQNNSVDLDAAIDRLAESASLKHNPRRAQSHQSLASALRARFERTGDVADLEKVVTHNKTALDLSPPDSESRWCSLREYAAALHALFEQQRDSPDLRLLHLAISHDKEALSMCPHNDPGRAKLLSNLGAHLYSLFVASDRKQASDLDRAADALVEALRVCHEEAGSDYAEVLNNIGGVLQTRFTESGNERDIHQAIGYLNIAVALPAHPQRLSSFINLAKAHWAHHQRWSAGKELDLAIRWLNEALSLCSPGQPTYLEVVHDVAVYYEERYSRDANITDLDSAIRHGKEALRVCPLGYPRRGVLLNNLGLDMNLRFIQRGSIDDMHLSIRHLMAALQLRPKGHTGRSATLNNLGLSTRLRFHHFRDISDLDRAIVYHQEALQSARPGEVDYKLLNNLAAALLDRFNERYNLADLHMAIEQLSEAHVLCPPGHRHHTASHSNLGGALLTRFRRLRQPKNLTTAIEHAREAVCSCDTNDTDSAQFMSNLAVMLLERFSLRGEALDVELAFDQLNNAQQILPDGHPQLYTLYLTFASALNHRYALYHQKSDFEEGILYTEKAVNLPSASPSKRLESSLDWVSKSRGHSSQVAAYRASLDLLDRHVVVAPSLLSRHHILRTIAPSSLASDAAACAIGRGQLDAAVELLEQGRALLWTQLARFRTPLDTLRALGDRGRRLAIKLEHLSRLLERCGTHTGEGGSNLSDVIEDGQRYQEISHEWDVTVDEIRSIAGYESFLRPLLFVNLQAAANEGPIIIVNISRARCDAIIITSSEQPVLVRLHVTQSMISDMSSRFASALKTTAAQGEEKKREKQLVPILRDLWDFIVGPITQTLQQIVPKSSRVWWCPTSLLTTLPIHAAGPYRRGELNFSSLYISSYTPTLSALIRSRREQVDAAPTFLAVGQANPHNGSEEIELKSVDGELRIVEDAASSLMNFSRISGAGASRDAVLQGLKTHSWLHLMCHGRQDLSSPYMSSFALHDGPLRLQDIIQEHLSHPEFAFLSACHTATVDSATPDEVIHLAAGMQFSGYRSVIGSMWAVDDGTVERMTQEFYRNMFDGGILDATRAAMALNRASRTLASRGVPLDQRIVFIHIGA</sequence>